<keyword evidence="1" id="KW-0175">Coiled coil</keyword>
<feature type="coiled-coil region" evidence="1">
    <location>
        <begin position="114"/>
        <end position="144"/>
    </location>
</feature>
<dbReference type="EMBL" id="GL732548">
    <property type="protein sequence ID" value="EFX80301.1"/>
    <property type="molecule type" value="Genomic_DNA"/>
</dbReference>
<feature type="compositionally biased region" description="Low complexity" evidence="2">
    <location>
        <begin position="64"/>
        <end position="73"/>
    </location>
</feature>
<reference evidence="3 4" key="1">
    <citation type="journal article" date="2011" name="Science">
        <title>The ecoresponsive genome of Daphnia pulex.</title>
        <authorList>
            <person name="Colbourne J.K."/>
            <person name="Pfrender M.E."/>
            <person name="Gilbert D."/>
            <person name="Thomas W.K."/>
            <person name="Tucker A."/>
            <person name="Oakley T.H."/>
            <person name="Tokishita S."/>
            <person name="Aerts A."/>
            <person name="Arnold G.J."/>
            <person name="Basu M.K."/>
            <person name="Bauer D.J."/>
            <person name="Caceres C.E."/>
            <person name="Carmel L."/>
            <person name="Casola C."/>
            <person name="Choi J.H."/>
            <person name="Detter J.C."/>
            <person name="Dong Q."/>
            <person name="Dusheyko S."/>
            <person name="Eads B.D."/>
            <person name="Frohlich T."/>
            <person name="Geiler-Samerotte K.A."/>
            <person name="Gerlach D."/>
            <person name="Hatcher P."/>
            <person name="Jogdeo S."/>
            <person name="Krijgsveld J."/>
            <person name="Kriventseva E.V."/>
            <person name="Kultz D."/>
            <person name="Laforsch C."/>
            <person name="Lindquist E."/>
            <person name="Lopez J."/>
            <person name="Manak J.R."/>
            <person name="Muller J."/>
            <person name="Pangilinan J."/>
            <person name="Patwardhan R.P."/>
            <person name="Pitluck S."/>
            <person name="Pritham E.J."/>
            <person name="Rechtsteiner A."/>
            <person name="Rho M."/>
            <person name="Rogozin I.B."/>
            <person name="Sakarya O."/>
            <person name="Salamov A."/>
            <person name="Schaack S."/>
            <person name="Shapiro H."/>
            <person name="Shiga Y."/>
            <person name="Skalitzky C."/>
            <person name="Smith Z."/>
            <person name="Souvorov A."/>
            <person name="Sung W."/>
            <person name="Tang Z."/>
            <person name="Tsuchiya D."/>
            <person name="Tu H."/>
            <person name="Vos H."/>
            <person name="Wang M."/>
            <person name="Wolf Y.I."/>
            <person name="Yamagata H."/>
            <person name="Yamada T."/>
            <person name="Ye Y."/>
            <person name="Shaw J.R."/>
            <person name="Andrews J."/>
            <person name="Crease T.J."/>
            <person name="Tang H."/>
            <person name="Lucas S.M."/>
            <person name="Robertson H.M."/>
            <person name="Bork P."/>
            <person name="Koonin E.V."/>
            <person name="Zdobnov E.M."/>
            <person name="Grigoriev I.V."/>
            <person name="Lynch M."/>
            <person name="Boore J.L."/>
        </authorList>
    </citation>
    <scope>NUCLEOTIDE SEQUENCE [LARGE SCALE GENOMIC DNA]</scope>
</reference>
<dbReference type="AlphaFoldDB" id="E9GK59"/>
<feature type="region of interest" description="Disordered" evidence="2">
    <location>
        <begin position="92"/>
        <end position="111"/>
    </location>
</feature>
<name>E9GK59_DAPPU</name>
<evidence type="ECO:0000256" key="1">
    <source>
        <dbReference type="SAM" id="Coils"/>
    </source>
</evidence>
<evidence type="ECO:0000313" key="3">
    <source>
        <dbReference type="EMBL" id="EFX80301.1"/>
    </source>
</evidence>
<feature type="region of interest" description="Disordered" evidence="2">
    <location>
        <begin position="13"/>
        <end position="83"/>
    </location>
</feature>
<keyword evidence="4" id="KW-1185">Reference proteome</keyword>
<evidence type="ECO:0000313" key="4">
    <source>
        <dbReference type="Proteomes" id="UP000000305"/>
    </source>
</evidence>
<protein>
    <submittedName>
        <fullName evidence="3">Uncharacterized protein</fullName>
    </submittedName>
</protein>
<dbReference type="Proteomes" id="UP000000305">
    <property type="component" value="Unassembled WGS sequence"/>
</dbReference>
<proteinExistence type="predicted"/>
<dbReference type="InParanoid" id="E9GK59"/>
<evidence type="ECO:0000256" key="2">
    <source>
        <dbReference type="SAM" id="MobiDB-lite"/>
    </source>
</evidence>
<gene>
    <name evidence="3" type="ORF">DAPPUDRAFT_318730</name>
</gene>
<organism evidence="3 4">
    <name type="scientific">Daphnia pulex</name>
    <name type="common">Water flea</name>
    <dbReference type="NCBI Taxonomy" id="6669"/>
    <lineage>
        <taxon>Eukaryota</taxon>
        <taxon>Metazoa</taxon>
        <taxon>Ecdysozoa</taxon>
        <taxon>Arthropoda</taxon>
        <taxon>Crustacea</taxon>
        <taxon>Branchiopoda</taxon>
        <taxon>Diplostraca</taxon>
        <taxon>Cladocera</taxon>
        <taxon>Anomopoda</taxon>
        <taxon>Daphniidae</taxon>
        <taxon>Daphnia</taxon>
    </lineage>
</organism>
<sequence length="155" mass="16793">MAGPPYDICVLVKPVIDDNEDTDELTTPQESRQPVIEDDEGTEGANPQESGEDDEGTEVATPHESGPASSSSDSEVEIEASGATMLETAFAVTPNSICENPEGSKNGEENYPLNTEELETIEQLKQEIAELKAVNDQLQRSQTALMALNNWRTLL</sequence>
<dbReference type="KEGG" id="dpx:DAPPUDRAFT_318730"/>
<accession>E9GK59</accession>
<dbReference type="HOGENOM" id="CLU_1697310_0_0_1"/>